<comment type="catalytic activity">
    <reaction evidence="1">
        <text>ATP + protein L-histidine = ADP + protein N-phospho-L-histidine.</text>
        <dbReference type="EC" id="2.7.13.3"/>
    </reaction>
</comment>
<evidence type="ECO:0000259" key="10">
    <source>
        <dbReference type="Pfam" id="PF02518"/>
    </source>
</evidence>
<comment type="caution">
    <text evidence="12">The sequence shown here is derived from an EMBL/GenBank/DDBJ whole genome shotgun (WGS) entry which is preliminary data.</text>
</comment>
<evidence type="ECO:0000313" key="13">
    <source>
        <dbReference type="Proteomes" id="UP000430975"/>
    </source>
</evidence>
<feature type="transmembrane region" description="Helical" evidence="9">
    <location>
        <begin position="104"/>
        <end position="135"/>
    </location>
</feature>
<evidence type="ECO:0000256" key="7">
    <source>
        <dbReference type="ARBA" id="ARBA00022840"/>
    </source>
</evidence>
<evidence type="ECO:0000256" key="5">
    <source>
        <dbReference type="ARBA" id="ARBA00022741"/>
    </source>
</evidence>
<proteinExistence type="predicted"/>
<dbReference type="RefSeq" id="WP_153863949.1">
    <property type="nucleotide sequence ID" value="NZ_WJQS01000010.1"/>
</dbReference>
<protein>
    <recommendedName>
        <fullName evidence="2">histidine kinase</fullName>
        <ecNumber evidence="2">2.7.13.3</ecNumber>
    </recommendedName>
</protein>
<dbReference type="GO" id="GO:0016020">
    <property type="term" value="C:membrane"/>
    <property type="evidence" value="ECO:0007669"/>
    <property type="project" value="InterPro"/>
</dbReference>
<dbReference type="Gene3D" id="3.30.565.10">
    <property type="entry name" value="Histidine kinase-like ATPase, C-terminal domain"/>
    <property type="match status" value="1"/>
</dbReference>
<dbReference type="InterPro" id="IPR011712">
    <property type="entry name" value="Sig_transdc_His_kin_sub3_dim/P"/>
</dbReference>
<dbReference type="AlphaFoldDB" id="A0A6I2GEJ2"/>
<dbReference type="InterPro" id="IPR050482">
    <property type="entry name" value="Sensor_HK_TwoCompSys"/>
</dbReference>
<keyword evidence="9" id="KW-0472">Membrane</keyword>
<dbReference type="PANTHER" id="PTHR24421:SF10">
    <property type="entry name" value="NITRATE_NITRITE SENSOR PROTEIN NARQ"/>
    <property type="match status" value="1"/>
</dbReference>
<keyword evidence="3" id="KW-0597">Phosphoprotein</keyword>
<evidence type="ECO:0000259" key="11">
    <source>
        <dbReference type="Pfam" id="PF07730"/>
    </source>
</evidence>
<evidence type="ECO:0000256" key="9">
    <source>
        <dbReference type="SAM" id="Phobius"/>
    </source>
</evidence>
<keyword evidence="7" id="KW-0067">ATP-binding</keyword>
<dbReference type="InterPro" id="IPR003594">
    <property type="entry name" value="HATPase_dom"/>
</dbReference>
<dbReference type="SUPFAM" id="SSF55874">
    <property type="entry name" value="ATPase domain of HSP90 chaperone/DNA topoisomerase II/histidine kinase"/>
    <property type="match status" value="1"/>
</dbReference>
<dbReference type="GO" id="GO:0000155">
    <property type="term" value="F:phosphorelay sensor kinase activity"/>
    <property type="evidence" value="ECO:0007669"/>
    <property type="project" value="InterPro"/>
</dbReference>
<keyword evidence="8" id="KW-0902">Two-component regulatory system</keyword>
<feature type="transmembrane region" description="Helical" evidence="9">
    <location>
        <begin position="30"/>
        <end position="48"/>
    </location>
</feature>
<dbReference type="GO" id="GO:0046983">
    <property type="term" value="F:protein dimerization activity"/>
    <property type="evidence" value="ECO:0007669"/>
    <property type="project" value="InterPro"/>
</dbReference>
<name>A0A6I2GEJ2_9LACT</name>
<evidence type="ECO:0000256" key="6">
    <source>
        <dbReference type="ARBA" id="ARBA00022777"/>
    </source>
</evidence>
<dbReference type="Pfam" id="PF02518">
    <property type="entry name" value="HATPase_c"/>
    <property type="match status" value="1"/>
</dbReference>
<keyword evidence="13" id="KW-1185">Reference proteome</keyword>
<evidence type="ECO:0000256" key="2">
    <source>
        <dbReference type="ARBA" id="ARBA00012438"/>
    </source>
</evidence>
<evidence type="ECO:0000313" key="12">
    <source>
        <dbReference type="EMBL" id="MRI86250.1"/>
    </source>
</evidence>
<dbReference type="Proteomes" id="UP000430975">
    <property type="component" value="Unassembled WGS sequence"/>
</dbReference>
<feature type="domain" description="Histidine kinase/HSP90-like ATPase" evidence="10">
    <location>
        <begin position="286"/>
        <end position="382"/>
    </location>
</feature>
<feature type="transmembrane region" description="Helical" evidence="9">
    <location>
        <begin position="68"/>
        <end position="92"/>
    </location>
</feature>
<evidence type="ECO:0000256" key="8">
    <source>
        <dbReference type="ARBA" id="ARBA00023012"/>
    </source>
</evidence>
<keyword evidence="9" id="KW-1133">Transmembrane helix</keyword>
<evidence type="ECO:0000256" key="1">
    <source>
        <dbReference type="ARBA" id="ARBA00000085"/>
    </source>
</evidence>
<dbReference type="CDD" id="cd16917">
    <property type="entry name" value="HATPase_UhpB-NarQ-NarX-like"/>
    <property type="match status" value="1"/>
</dbReference>
<keyword evidence="5" id="KW-0547">Nucleotide-binding</keyword>
<dbReference type="InterPro" id="IPR036890">
    <property type="entry name" value="HATPase_C_sf"/>
</dbReference>
<sequence>MKWLDLVLNVLWFFAMFLLILLIEPSAQPIVEVALGAILLSINLWFSLPKSLENQVAYSPNILRRLGFVYLVSILIMTYWLPLSFLFWPVFSYTWTNQKLKDQLMFFLPIVFGGVLGYSVEMVLFVTCLCVLASWTHTILAQSQAFEVSSYHEIDTLRHLNERFSVEQQSLIKLQDERVKETLRLEKRRIVEDIHDLLGHQLSSVVIQIAALEYIVEEAEAKQALHQIKEVLTTSMDNVRQVIHTERQATVHLENELQTLVDNFTKCPINFQFKQQCAMNSQTAHSIVNIVKEALTNINKHAGATLVTLRLLEMDQQWTLLIADNGKTSKPATIENLMVNEIRNNTSGIGLLTIEKRVQQLGGSLHINQQNGFRIFITIPIPQEEAINDENTAH</sequence>
<keyword evidence="4" id="KW-0808">Transferase</keyword>
<evidence type="ECO:0000256" key="4">
    <source>
        <dbReference type="ARBA" id="ARBA00022679"/>
    </source>
</evidence>
<dbReference type="GO" id="GO:0005524">
    <property type="term" value="F:ATP binding"/>
    <property type="evidence" value="ECO:0007669"/>
    <property type="project" value="UniProtKB-KW"/>
</dbReference>
<feature type="domain" description="Signal transduction histidine kinase subgroup 3 dimerisation and phosphoacceptor" evidence="11">
    <location>
        <begin position="186"/>
        <end position="248"/>
    </location>
</feature>
<dbReference type="Gene3D" id="1.20.5.1930">
    <property type="match status" value="1"/>
</dbReference>
<gene>
    <name evidence="12" type="ORF">GIY09_10370</name>
</gene>
<keyword evidence="6" id="KW-0418">Kinase</keyword>
<feature type="transmembrane region" description="Helical" evidence="9">
    <location>
        <begin position="6"/>
        <end position="23"/>
    </location>
</feature>
<dbReference type="EC" id="2.7.13.3" evidence="2"/>
<accession>A0A6I2GEJ2</accession>
<dbReference type="EMBL" id="WJQS01000010">
    <property type="protein sequence ID" value="MRI86250.1"/>
    <property type="molecule type" value="Genomic_DNA"/>
</dbReference>
<keyword evidence="9" id="KW-0812">Transmembrane</keyword>
<evidence type="ECO:0000256" key="3">
    <source>
        <dbReference type="ARBA" id="ARBA00022553"/>
    </source>
</evidence>
<reference evidence="12 13" key="1">
    <citation type="submission" date="2019-11" db="EMBL/GenBank/DDBJ databases">
        <title>Characterisation of Fundicoccus ignavus gen. nov. sp. nov., a novel genus of the family Aerococcaceae isolated from bulk tank milk.</title>
        <authorList>
            <person name="Siebert A."/>
            <person name="Huptas C."/>
            <person name="Wenning M."/>
            <person name="Scherer S."/>
            <person name="Doll E.V."/>
        </authorList>
    </citation>
    <scope>NUCLEOTIDE SEQUENCE [LARGE SCALE GENOMIC DNA]</scope>
    <source>
        <strain evidence="12 13">WS4759</strain>
    </source>
</reference>
<dbReference type="Pfam" id="PF07730">
    <property type="entry name" value="HisKA_3"/>
    <property type="match status" value="1"/>
</dbReference>
<organism evidence="12 13">
    <name type="scientific">Fundicoccus ignavus</name>
    <dbReference type="NCBI Taxonomy" id="2664442"/>
    <lineage>
        <taxon>Bacteria</taxon>
        <taxon>Bacillati</taxon>
        <taxon>Bacillota</taxon>
        <taxon>Bacilli</taxon>
        <taxon>Lactobacillales</taxon>
        <taxon>Aerococcaceae</taxon>
        <taxon>Fundicoccus</taxon>
    </lineage>
</organism>
<dbReference type="PANTHER" id="PTHR24421">
    <property type="entry name" value="NITRATE/NITRITE SENSOR PROTEIN NARX-RELATED"/>
    <property type="match status" value="1"/>
</dbReference>